<evidence type="ECO:0000313" key="3">
    <source>
        <dbReference type="Proteomes" id="UP000252038"/>
    </source>
</evidence>
<gene>
    <name evidence="2" type="ORF">DK843_10365</name>
</gene>
<protein>
    <recommendedName>
        <fullName evidence="4">DUF485 domain-containing protein</fullName>
    </recommendedName>
</protein>
<evidence type="ECO:0000313" key="2">
    <source>
        <dbReference type="EMBL" id="AXE34667.1"/>
    </source>
</evidence>
<sequence length="103" mass="10818">MKTITSAPARPGCCWSGSPADMRYTGAFARLEAPMKSALFQRLLAALTLAACLGYFLVLALRPDWLSGCVAGLPLSILLALAIILMLCVVATLYSGLGDGEEP</sequence>
<dbReference type="Proteomes" id="UP000252038">
    <property type="component" value="Chromosome"/>
</dbReference>
<feature type="transmembrane region" description="Helical" evidence="1">
    <location>
        <begin position="73"/>
        <end position="97"/>
    </location>
</feature>
<keyword evidence="1" id="KW-1133">Transmembrane helix</keyword>
<dbReference type="EMBL" id="CP029554">
    <property type="protein sequence ID" value="AXE34667.1"/>
    <property type="molecule type" value="Genomic_DNA"/>
</dbReference>
<organism evidence="2 3">
    <name type="scientific">Chromobacterium phragmitis</name>
    <dbReference type="NCBI Taxonomy" id="2202141"/>
    <lineage>
        <taxon>Bacteria</taxon>
        <taxon>Pseudomonadati</taxon>
        <taxon>Pseudomonadota</taxon>
        <taxon>Betaproteobacteria</taxon>
        <taxon>Neisseriales</taxon>
        <taxon>Chromobacteriaceae</taxon>
        <taxon>Chromobacterium</taxon>
    </lineage>
</organism>
<name>A0A344UHB9_9NEIS</name>
<dbReference type="KEGG" id="chrb:DK843_10365"/>
<feature type="transmembrane region" description="Helical" evidence="1">
    <location>
        <begin position="43"/>
        <end position="61"/>
    </location>
</feature>
<reference evidence="2 3" key="1">
    <citation type="submission" date="2018-05" db="EMBL/GenBank/DDBJ databases">
        <title>Genome sequencing, assembly and analysis of the novel insecticidal bacterium, Chromobacterium phragmitis.</title>
        <authorList>
            <person name="Sparks M.E."/>
            <person name="Blackburn M.B."/>
            <person name="Gundersen-Rindal D.E."/>
        </authorList>
    </citation>
    <scope>NUCLEOTIDE SEQUENCE [LARGE SCALE GENOMIC DNA]</scope>
    <source>
        <strain evidence="2">IIBBL 274-1</strain>
    </source>
</reference>
<proteinExistence type="predicted"/>
<evidence type="ECO:0000256" key="1">
    <source>
        <dbReference type="SAM" id="Phobius"/>
    </source>
</evidence>
<keyword evidence="1" id="KW-0812">Transmembrane</keyword>
<dbReference type="AlphaFoldDB" id="A0A344UHB9"/>
<evidence type="ECO:0008006" key="4">
    <source>
        <dbReference type="Google" id="ProtNLM"/>
    </source>
</evidence>
<keyword evidence="1" id="KW-0472">Membrane</keyword>
<accession>A0A344UHB9</accession>